<dbReference type="AlphaFoldDB" id="A0AAJ8BXE7"/>
<dbReference type="KEGG" id="ang:An17g00960"/>
<evidence type="ECO:0000313" key="1">
    <source>
        <dbReference type="RefSeq" id="XP_059605697.1"/>
    </source>
</evidence>
<dbReference type="RefSeq" id="XP_059605697.1">
    <property type="nucleotide sequence ID" value="XM_059745441.1"/>
</dbReference>
<sequence>MFIDIEVSCLLRVNSEISRLNHGTGTVSVAWIRAQGISSILSFSGKPGPLWNVMTKVLTPSRTGALRTTHGCLAGLVRYVETESRQLIVCPNCIAG</sequence>
<name>A0AAJ8BXE7_ASPNG</name>
<protein>
    <submittedName>
        <fullName evidence="1">Uncharacterized protein</fullName>
    </submittedName>
</protein>
<dbReference type="GeneID" id="84593574"/>
<gene>
    <name evidence="1" type="ORF">An17g00960</name>
</gene>
<reference evidence="1" key="1">
    <citation type="submission" date="2025-02" db="EMBL/GenBank/DDBJ databases">
        <authorList>
            <consortium name="NCBI Genome Project"/>
        </authorList>
    </citation>
    <scope>NUCLEOTIDE SEQUENCE</scope>
</reference>
<dbReference type="VEuPathDB" id="FungiDB:An17g00960"/>
<proteinExistence type="predicted"/>
<organism evidence="1">
    <name type="scientific">Aspergillus niger</name>
    <dbReference type="NCBI Taxonomy" id="5061"/>
    <lineage>
        <taxon>Eukaryota</taxon>
        <taxon>Fungi</taxon>
        <taxon>Dikarya</taxon>
        <taxon>Ascomycota</taxon>
        <taxon>Pezizomycotina</taxon>
        <taxon>Eurotiomycetes</taxon>
        <taxon>Eurotiomycetidae</taxon>
        <taxon>Eurotiales</taxon>
        <taxon>Aspergillaceae</taxon>
        <taxon>Aspergillus</taxon>
        <taxon>Aspergillus subgen. Circumdati</taxon>
    </lineage>
</organism>
<reference evidence="1" key="2">
    <citation type="submission" date="2025-08" db="UniProtKB">
        <authorList>
            <consortium name="RefSeq"/>
        </authorList>
    </citation>
    <scope>IDENTIFICATION</scope>
</reference>
<accession>A0AAJ8BXE7</accession>